<proteinExistence type="predicted"/>
<keyword evidence="1" id="KW-0472">Membrane</keyword>
<accession>A0ABR3JZ64</accession>
<gene>
    <name evidence="2" type="ORF">HGRIS_005441</name>
</gene>
<feature type="transmembrane region" description="Helical" evidence="1">
    <location>
        <begin position="21"/>
        <end position="43"/>
    </location>
</feature>
<dbReference type="Proteomes" id="UP001556367">
    <property type="component" value="Unassembled WGS sequence"/>
</dbReference>
<evidence type="ECO:0000256" key="1">
    <source>
        <dbReference type="SAM" id="Phobius"/>
    </source>
</evidence>
<evidence type="ECO:0000313" key="2">
    <source>
        <dbReference type="EMBL" id="KAL0960401.1"/>
    </source>
</evidence>
<keyword evidence="1" id="KW-0812">Transmembrane</keyword>
<keyword evidence="3" id="KW-1185">Reference proteome</keyword>
<sequence>MSFGAKATHEGNSRFGGREPTLVFVLAHIFGFGASASSTSGFLPPTASGFSGASFLDRRIQLQGWVRAQVWRRGRVMNPSSKAMPLKGVTIVTLAVTSMAGDGMNISRMPFGRML</sequence>
<protein>
    <submittedName>
        <fullName evidence="2">Uncharacterized protein</fullName>
    </submittedName>
</protein>
<comment type="caution">
    <text evidence="2">The sequence shown here is derived from an EMBL/GenBank/DDBJ whole genome shotgun (WGS) entry which is preliminary data.</text>
</comment>
<reference evidence="3" key="1">
    <citation type="submission" date="2024-06" db="EMBL/GenBank/DDBJ databases">
        <title>Multi-omics analyses provide insights into the biosynthesis of the anticancer antibiotic pleurotin in Hohenbuehelia grisea.</title>
        <authorList>
            <person name="Weaver J.A."/>
            <person name="Alberti F."/>
        </authorList>
    </citation>
    <scope>NUCLEOTIDE SEQUENCE [LARGE SCALE GENOMIC DNA]</scope>
    <source>
        <strain evidence="3">T-177</strain>
    </source>
</reference>
<evidence type="ECO:0000313" key="3">
    <source>
        <dbReference type="Proteomes" id="UP001556367"/>
    </source>
</evidence>
<keyword evidence="1" id="KW-1133">Transmembrane helix</keyword>
<name>A0ABR3JZ64_9AGAR</name>
<organism evidence="2 3">
    <name type="scientific">Hohenbuehelia grisea</name>
    <dbReference type="NCBI Taxonomy" id="104357"/>
    <lineage>
        <taxon>Eukaryota</taxon>
        <taxon>Fungi</taxon>
        <taxon>Dikarya</taxon>
        <taxon>Basidiomycota</taxon>
        <taxon>Agaricomycotina</taxon>
        <taxon>Agaricomycetes</taxon>
        <taxon>Agaricomycetidae</taxon>
        <taxon>Agaricales</taxon>
        <taxon>Pleurotineae</taxon>
        <taxon>Pleurotaceae</taxon>
        <taxon>Hohenbuehelia</taxon>
    </lineage>
</organism>
<dbReference type="EMBL" id="JASNQZ010000001">
    <property type="protein sequence ID" value="KAL0960401.1"/>
    <property type="molecule type" value="Genomic_DNA"/>
</dbReference>